<dbReference type="EMBL" id="QKZQ01000006">
    <property type="protein sequence ID" value="PZX45594.1"/>
    <property type="molecule type" value="Genomic_DNA"/>
</dbReference>
<dbReference type="InterPro" id="IPR002327">
    <property type="entry name" value="Cyt_c_1A/1B"/>
</dbReference>
<dbReference type="Gene3D" id="1.10.760.10">
    <property type="entry name" value="Cytochrome c-like domain"/>
    <property type="match status" value="1"/>
</dbReference>
<keyword evidence="1" id="KW-0813">Transport</keyword>
<dbReference type="AlphaFoldDB" id="A0A2W7QAB2"/>
<keyword evidence="7" id="KW-0732">Signal</keyword>
<dbReference type="STRING" id="121821.GCA_001870675_01029"/>
<dbReference type="InterPro" id="IPR009056">
    <property type="entry name" value="Cyt_c-like_dom"/>
</dbReference>
<keyword evidence="10" id="KW-1185">Reference proteome</keyword>
<comment type="caution">
    <text evidence="9">The sequence shown here is derived from an EMBL/GenBank/DDBJ whole genome shotgun (WGS) entry which is preliminary data.</text>
</comment>
<keyword evidence="4" id="KW-0249">Electron transport</keyword>
<evidence type="ECO:0000256" key="2">
    <source>
        <dbReference type="ARBA" id="ARBA00022617"/>
    </source>
</evidence>
<organism evidence="9 10">
    <name type="scientific">Roseinatronobacter thiooxidans</name>
    <dbReference type="NCBI Taxonomy" id="121821"/>
    <lineage>
        <taxon>Bacteria</taxon>
        <taxon>Pseudomonadati</taxon>
        <taxon>Pseudomonadota</taxon>
        <taxon>Alphaproteobacteria</taxon>
        <taxon>Rhodobacterales</taxon>
        <taxon>Paracoccaceae</taxon>
        <taxon>Roseinatronobacter</taxon>
    </lineage>
</organism>
<feature type="chain" id="PRO_5015876615" evidence="7">
    <location>
        <begin position="24"/>
        <end position="155"/>
    </location>
</feature>
<accession>A0A2W7QAB2</accession>
<evidence type="ECO:0000256" key="3">
    <source>
        <dbReference type="ARBA" id="ARBA00022723"/>
    </source>
</evidence>
<keyword evidence="2 6" id="KW-0349">Heme</keyword>
<evidence type="ECO:0000256" key="6">
    <source>
        <dbReference type="PROSITE-ProRule" id="PRU00433"/>
    </source>
</evidence>
<keyword evidence="5 6" id="KW-0408">Iron</keyword>
<evidence type="ECO:0000256" key="4">
    <source>
        <dbReference type="ARBA" id="ARBA00022982"/>
    </source>
</evidence>
<evidence type="ECO:0000313" key="10">
    <source>
        <dbReference type="Proteomes" id="UP000249364"/>
    </source>
</evidence>
<dbReference type="InterPro" id="IPR036909">
    <property type="entry name" value="Cyt_c-like_dom_sf"/>
</dbReference>
<evidence type="ECO:0000259" key="8">
    <source>
        <dbReference type="PROSITE" id="PS51007"/>
    </source>
</evidence>
<protein>
    <submittedName>
        <fullName evidence="9">Cytochrome c</fullName>
    </submittedName>
</protein>
<dbReference type="OrthoDB" id="9805828at2"/>
<evidence type="ECO:0000256" key="1">
    <source>
        <dbReference type="ARBA" id="ARBA00022448"/>
    </source>
</evidence>
<dbReference type="SUPFAM" id="SSF46626">
    <property type="entry name" value="Cytochrome c"/>
    <property type="match status" value="1"/>
</dbReference>
<dbReference type="GO" id="GO:0046872">
    <property type="term" value="F:metal ion binding"/>
    <property type="evidence" value="ECO:0007669"/>
    <property type="project" value="UniProtKB-KW"/>
</dbReference>
<reference evidence="9 10" key="1">
    <citation type="submission" date="2018-06" db="EMBL/GenBank/DDBJ databases">
        <title>Genomic Encyclopedia of Archaeal and Bacterial Type Strains, Phase II (KMG-II): from individual species to whole genera.</title>
        <authorList>
            <person name="Goeker M."/>
        </authorList>
    </citation>
    <scope>NUCLEOTIDE SEQUENCE [LARGE SCALE GENOMIC DNA]</scope>
    <source>
        <strain evidence="9 10">DSM 13087</strain>
    </source>
</reference>
<dbReference type="Proteomes" id="UP000249364">
    <property type="component" value="Unassembled WGS sequence"/>
</dbReference>
<sequence length="155" mass="16599">MKFITGAALSALTLSFASLPAFAGDIEAGESAFQSQCQNCHNVTNEAGDVLAGRPNMRTGPNLYGVIGRQPGVVDGFRYGASLVEVGESGVVWDEEVMVAYLLDPTTYLRDALDDRRARSQMSFRVRDEATARDIIAFLGQFGAVEKEEAAAEGS</sequence>
<name>A0A2W7QAB2_9RHOB</name>
<dbReference type="GO" id="GO:0009055">
    <property type="term" value="F:electron transfer activity"/>
    <property type="evidence" value="ECO:0007669"/>
    <property type="project" value="InterPro"/>
</dbReference>
<feature type="signal peptide" evidence="7">
    <location>
        <begin position="1"/>
        <end position="23"/>
    </location>
</feature>
<evidence type="ECO:0000256" key="7">
    <source>
        <dbReference type="SAM" id="SignalP"/>
    </source>
</evidence>
<dbReference type="RefSeq" id="WP_071469825.1">
    <property type="nucleotide sequence ID" value="NZ_MEHT01000018.1"/>
</dbReference>
<gene>
    <name evidence="9" type="ORF">LY56_01618</name>
</gene>
<feature type="domain" description="Cytochrome c" evidence="8">
    <location>
        <begin position="24"/>
        <end position="143"/>
    </location>
</feature>
<evidence type="ECO:0000313" key="9">
    <source>
        <dbReference type="EMBL" id="PZX45594.1"/>
    </source>
</evidence>
<dbReference type="PANTHER" id="PTHR11961">
    <property type="entry name" value="CYTOCHROME C"/>
    <property type="match status" value="1"/>
</dbReference>
<keyword evidence="3 6" id="KW-0479">Metal-binding</keyword>
<dbReference type="PROSITE" id="PS51007">
    <property type="entry name" value="CYTC"/>
    <property type="match status" value="1"/>
</dbReference>
<proteinExistence type="predicted"/>
<dbReference type="GO" id="GO:0020037">
    <property type="term" value="F:heme binding"/>
    <property type="evidence" value="ECO:0007669"/>
    <property type="project" value="InterPro"/>
</dbReference>
<evidence type="ECO:0000256" key="5">
    <source>
        <dbReference type="ARBA" id="ARBA00023004"/>
    </source>
</evidence>